<dbReference type="EMBL" id="CP015118">
    <property type="protein sequence ID" value="ARN23665.1"/>
    <property type="molecule type" value="Genomic_DNA"/>
</dbReference>
<evidence type="ECO:0000256" key="1">
    <source>
        <dbReference type="ARBA" id="ARBA00022729"/>
    </source>
</evidence>
<organism evidence="3 4">
    <name type="scientific">Piscinibacter gummiphilus</name>
    <dbReference type="NCBI Taxonomy" id="946333"/>
    <lineage>
        <taxon>Bacteria</taxon>
        <taxon>Pseudomonadati</taxon>
        <taxon>Pseudomonadota</taxon>
        <taxon>Betaproteobacteria</taxon>
        <taxon>Burkholderiales</taxon>
        <taxon>Sphaerotilaceae</taxon>
        <taxon>Piscinibacter</taxon>
    </lineage>
</organism>
<evidence type="ECO:0000256" key="2">
    <source>
        <dbReference type="ARBA" id="ARBA00022801"/>
    </source>
</evidence>
<dbReference type="SUPFAM" id="SSF53474">
    <property type="entry name" value="alpha/beta-Hydrolases"/>
    <property type="match status" value="1"/>
</dbReference>
<sequence>MPHFESGTFTGPAGTRAYKLFVPEGFAGKPLPLVMMLHGCTQDPDDFARGTRMNDLARQHGFIALYPAQPPRSNAHKCWNWFSPGDQRRGDGEPAVLAGMAREVAAARGADPDRVFVAGLSAGGAMAAILGREYPDVFAASAVHSGLPQGAARDVASAFAVMHTGRLRPTGPTRSGGPGIPTIVFHGDADKTVHPANGQHVVDDVVAGSPIDPVISRGENQGRPFVHTVFPGRDGRPFVEHWEVHGAGHAWSGGDPAGSYADPKGPDASREIVRFFALQRRRALA</sequence>
<accession>A0A1W6LHD7</accession>
<dbReference type="Proteomes" id="UP000193427">
    <property type="component" value="Chromosome"/>
</dbReference>
<dbReference type="Pfam" id="PF10503">
    <property type="entry name" value="Esterase_PHB"/>
    <property type="match status" value="1"/>
</dbReference>
<gene>
    <name evidence="3" type="ORF">A4W93_00790</name>
</gene>
<evidence type="ECO:0000313" key="4">
    <source>
        <dbReference type="Proteomes" id="UP000193427"/>
    </source>
</evidence>
<dbReference type="InterPro" id="IPR010126">
    <property type="entry name" value="Esterase_phb"/>
</dbReference>
<dbReference type="AlphaFoldDB" id="A0A1W6LHD7"/>
<proteinExistence type="predicted"/>
<dbReference type="STRING" id="946333.A4W93_00790"/>
<dbReference type="PANTHER" id="PTHR43037">
    <property type="entry name" value="UNNAMED PRODUCT-RELATED"/>
    <property type="match status" value="1"/>
</dbReference>
<dbReference type="KEGG" id="rgu:A4W93_00790"/>
<name>A0A1W6LHD7_9BURK</name>
<reference evidence="3 4" key="1">
    <citation type="submission" date="2016-04" db="EMBL/GenBank/DDBJ databases">
        <title>Complete genome sequence of natural rubber-degrading, novel Gram-negative bacterium, Rhizobacter gummiphilus strain NS21.</title>
        <authorList>
            <person name="Tabata M."/>
            <person name="Kasai D."/>
            <person name="Fukuda M."/>
        </authorList>
    </citation>
    <scope>NUCLEOTIDE SEQUENCE [LARGE SCALE GENOMIC DNA]</scope>
    <source>
        <strain evidence="3 4">NS21</strain>
    </source>
</reference>
<dbReference type="GO" id="GO:0005576">
    <property type="term" value="C:extracellular region"/>
    <property type="evidence" value="ECO:0007669"/>
    <property type="project" value="InterPro"/>
</dbReference>
<dbReference type="GO" id="GO:0016787">
    <property type="term" value="F:hydrolase activity"/>
    <property type="evidence" value="ECO:0007669"/>
    <property type="project" value="UniProtKB-KW"/>
</dbReference>
<keyword evidence="4" id="KW-1185">Reference proteome</keyword>
<dbReference type="InterPro" id="IPR050955">
    <property type="entry name" value="Plant_Biomass_Hydrol_Est"/>
</dbReference>
<protein>
    <submittedName>
        <fullName evidence="3">Esterase</fullName>
    </submittedName>
</protein>
<dbReference type="NCBIfam" id="TIGR01840">
    <property type="entry name" value="esterase_phb"/>
    <property type="match status" value="1"/>
</dbReference>
<dbReference type="PANTHER" id="PTHR43037:SF1">
    <property type="entry name" value="BLL1128 PROTEIN"/>
    <property type="match status" value="1"/>
</dbReference>
<keyword evidence="2" id="KW-0378">Hydrolase</keyword>
<keyword evidence="1" id="KW-0732">Signal</keyword>
<evidence type="ECO:0000313" key="3">
    <source>
        <dbReference type="EMBL" id="ARN23665.1"/>
    </source>
</evidence>
<dbReference type="Gene3D" id="3.40.50.1820">
    <property type="entry name" value="alpha/beta hydrolase"/>
    <property type="match status" value="1"/>
</dbReference>
<dbReference type="InterPro" id="IPR029058">
    <property type="entry name" value="AB_hydrolase_fold"/>
</dbReference>